<keyword evidence="3" id="KW-0805">Transcription regulation</keyword>
<evidence type="ECO:0000256" key="1">
    <source>
        <dbReference type="ARBA" id="ARBA00022670"/>
    </source>
</evidence>
<dbReference type="Proteomes" id="UP000681425">
    <property type="component" value="Chromosome"/>
</dbReference>
<accession>A0A975K7P4</accession>
<name>A0A975K7P4_9SPHN</name>
<keyword evidence="8" id="KW-1185">Reference proteome</keyword>
<evidence type="ECO:0000313" key="8">
    <source>
        <dbReference type="Proteomes" id="UP000681425"/>
    </source>
</evidence>
<dbReference type="EMBL" id="CP073910">
    <property type="protein sequence ID" value="QUT04987.1"/>
    <property type="molecule type" value="Genomic_DNA"/>
</dbReference>
<dbReference type="KEGG" id="spph:KFK14_18495"/>
<dbReference type="InterPro" id="IPR039418">
    <property type="entry name" value="LexA-like"/>
</dbReference>
<gene>
    <name evidence="7" type="ORF">KFK14_18495</name>
</gene>
<dbReference type="GO" id="GO:0016020">
    <property type="term" value="C:membrane"/>
    <property type="evidence" value="ECO:0007669"/>
    <property type="project" value="InterPro"/>
</dbReference>
<dbReference type="PANTHER" id="PTHR40661">
    <property type="match status" value="1"/>
</dbReference>
<evidence type="ECO:0000256" key="5">
    <source>
        <dbReference type="ARBA" id="ARBA00023163"/>
    </source>
</evidence>
<dbReference type="SUPFAM" id="SSF51306">
    <property type="entry name" value="LexA/Signal peptidase"/>
    <property type="match status" value="1"/>
</dbReference>
<dbReference type="RefSeq" id="WP_212608699.1">
    <property type="nucleotide sequence ID" value="NZ_CP073910.1"/>
</dbReference>
<sequence>MDDFSARQTLDRLIVERRDNYGALSRMLGRNSAYIQQYIKRGTPRKLDEADRRKLARYFGVDETLLGGPEVLPARTVARGAILPVPRLALGASAGAGSLDEDERNAGTVGFDRGWLRTLGVREDMLSIISVDGESMAPTLGHGDDIMVDRGDDGARLRDGIYVLRLDGMLMVKRIAMGPRSGRFSILSDNPLYTRWEDIDPALVEIIGRVVWTGRRLG</sequence>
<dbReference type="GO" id="GO:0003677">
    <property type="term" value="F:DNA binding"/>
    <property type="evidence" value="ECO:0007669"/>
    <property type="project" value="UniProtKB-KW"/>
</dbReference>
<dbReference type="AlphaFoldDB" id="A0A975K7P4"/>
<evidence type="ECO:0000313" key="7">
    <source>
        <dbReference type="EMBL" id="QUT04987.1"/>
    </source>
</evidence>
<dbReference type="CDD" id="cd06529">
    <property type="entry name" value="S24_LexA-like"/>
    <property type="match status" value="1"/>
</dbReference>
<keyword evidence="2" id="KW-0378">Hydrolase</keyword>
<proteinExistence type="predicted"/>
<dbReference type="GO" id="GO:0006508">
    <property type="term" value="P:proteolysis"/>
    <property type="evidence" value="ECO:0007669"/>
    <property type="project" value="UniProtKB-KW"/>
</dbReference>
<keyword evidence="4" id="KW-0238">DNA-binding</keyword>
<organism evidence="7 8">
    <name type="scientific">Sphingobium phenoxybenzoativorans</name>
    <dbReference type="NCBI Taxonomy" id="1592790"/>
    <lineage>
        <taxon>Bacteria</taxon>
        <taxon>Pseudomonadati</taxon>
        <taxon>Pseudomonadota</taxon>
        <taxon>Alphaproteobacteria</taxon>
        <taxon>Sphingomonadales</taxon>
        <taxon>Sphingomonadaceae</taxon>
        <taxon>Sphingobium</taxon>
    </lineage>
</organism>
<evidence type="ECO:0000256" key="2">
    <source>
        <dbReference type="ARBA" id="ARBA00022801"/>
    </source>
</evidence>
<evidence type="ECO:0000256" key="3">
    <source>
        <dbReference type="ARBA" id="ARBA00023015"/>
    </source>
</evidence>
<dbReference type="InterPro" id="IPR036286">
    <property type="entry name" value="LexA/Signal_pep-like_sf"/>
</dbReference>
<dbReference type="InterPro" id="IPR015927">
    <property type="entry name" value="Peptidase_S24_S26A/B/C"/>
</dbReference>
<protein>
    <submittedName>
        <fullName evidence="7">Helix-turn-helix transcriptional regulator</fullName>
    </submittedName>
</protein>
<keyword evidence="1" id="KW-0645">Protease</keyword>
<dbReference type="InterPro" id="IPR019756">
    <property type="entry name" value="Pept_S26A_signal_pept_1_Ser-AS"/>
</dbReference>
<dbReference type="PANTHER" id="PTHR40661:SF3">
    <property type="entry name" value="FELS-1 PROPHAGE TRANSCRIPTIONAL REGULATOR"/>
    <property type="match status" value="1"/>
</dbReference>
<evidence type="ECO:0000256" key="4">
    <source>
        <dbReference type="ARBA" id="ARBA00023125"/>
    </source>
</evidence>
<keyword evidence="5" id="KW-0804">Transcription</keyword>
<dbReference type="Pfam" id="PF00717">
    <property type="entry name" value="Peptidase_S24"/>
    <property type="match status" value="1"/>
</dbReference>
<dbReference type="Gene3D" id="2.10.109.10">
    <property type="entry name" value="Umud Fragment, subunit A"/>
    <property type="match status" value="1"/>
</dbReference>
<reference evidence="7" key="1">
    <citation type="submission" date="2021-04" db="EMBL/GenBank/DDBJ databases">
        <title>Isolation of p-tert-butylphenol degrading bacteria Sphingobium phenoxybenzoativorans Tas13 from active sludge.</title>
        <authorList>
            <person name="Li Y."/>
        </authorList>
    </citation>
    <scope>NUCLEOTIDE SEQUENCE</scope>
    <source>
        <strain evidence="7">Tas13</strain>
    </source>
</reference>
<dbReference type="PROSITE" id="PS00501">
    <property type="entry name" value="SPASE_I_1"/>
    <property type="match status" value="1"/>
</dbReference>
<dbReference type="GO" id="GO:0004252">
    <property type="term" value="F:serine-type endopeptidase activity"/>
    <property type="evidence" value="ECO:0007669"/>
    <property type="project" value="InterPro"/>
</dbReference>
<evidence type="ECO:0000259" key="6">
    <source>
        <dbReference type="Pfam" id="PF00717"/>
    </source>
</evidence>
<feature type="domain" description="Peptidase S24/S26A/S26B/S26C" evidence="6">
    <location>
        <begin position="92"/>
        <end position="211"/>
    </location>
</feature>